<dbReference type="PROSITE" id="PS50837">
    <property type="entry name" value="NACHT"/>
    <property type="match status" value="1"/>
</dbReference>
<dbReference type="InterPro" id="IPR032675">
    <property type="entry name" value="LRR_dom_sf"/>
</dbReference>
<keyword evidence="3" id="KW-0677">Repeat</keyword>
<dbReference type="GO" id="GO:0005829">
    <property type="term" value="C:cytosol"/>
    <property type="evidence" value="ECO:0007669"/>
    <property type="project" value="UniProtKB-SubCell"/>
</dbReference>
<dbReference type="EMBL" id="JAFIRN010000001">
    <property type="protein sequence ID" value="KAG5855981.1"/>
    <property type="molecule type" value="Genomic_DNA"/>
</dbReference>
<evidence type="ECO:0000256" key="4">
    <source>
        <dbReference type="ARBA" id="ARBA00022741"/>
    </source>
</evidence>
<keyword evidence="2" id="KW-0963">Cytoplasm</keyword>
<comment type="caution">
    <text evidence="10">The sequence shown here is derived from an EMBL/GenBank/DDBJ whole genome shotgun (WGS) entry which is preliminary data.</text>
</comment>
<comment type="subcellular location">
    <subcellularLocation>
        <location evidence="1">Inflammasome</location>
    </subcellularLocation>
</comment>
<evidence type="ECO:0000313" key="11">
    <source>
        <dbReference type="Proteomes" id="UP001044222"/>
    </source>
</evidence>
<keyword evidence="11" id="KW-1185">Reference proteome</keyword>
<evidence type="ECO:0000256" key="3">
    <source>
        <dbReference type="ARBA" id="ARBA00022737"/>
    </source>
</evidence>
<dbReference type="Gene3D" id="3.80.10.10">
    <property type="entry name" value="Ribonuclease Inhibitor"/>
    <property type="match status" value="1"/>
</dbReference>
<dbReference type="PANTHER" id="PTHR45690">
    <property type="entry name" value="NACHT, LRR AND PYD DOMAINS-CONTAINING PROTEIN 12"/>
    <property type="match status" value="1"/>
</dbReference>
<dbReference type="InterPro" id="IPR027417">
    <property type="entry name" value="P-loop_NTPase"/>
</dbReference>
<dbReference type="InterPro" id="IPR041075">
    <property type="entry name" value="NOD1/2_WH"/>
</dbReference>
<dbReference type="GO" id="GO:0006954">
    <property type="term" value="P:inflammatory response"/>
    <property type="evidence" value="ECO:0007669"/>
    <property type="project" value="UniProtKB-KW"/>
</dbReference>
<keyword evidence="7" id="KW-0395">Inflammatory response</keyword>
<sequence>MGSPGQILQAHRDSLLLWTKPNPAPLLRWLRDDGVLSHVQYLSLLERSPSNAVAAALEAVRGREEASRGFLEVLREVQGYYCEELQAWAERHCGGAVPDRTAEPTPVCEEEKKKEKGSFAKIFKSKCKGFKVPQEKKGAIPDSKLKPRLSVKQSNLRVPLMAHKKTLLNQTERLTSHSEGGGMVSNSHSHIEIRYTDLFVTEDNEEFESSQHEYFSLASRRARIYAHQDCQRIQPCHLLSKQRATGCPPKRVKVKGIAGIGKSVAMQRIVYEWALGKTMRDFVCVFDLRFRELNLVTGPVSLSGLLGSRFRYLAPVLPQLLGSTGSLLFILDGLDEFKHRLDWDAPDRAIGVDSEVPVSELVVALVKGSLLPEVSVILTSRPSTDAPKRFFQRCCVVLGFEEAQVEEYTSKFFKDTQVASRVYGYIVGNDSLFVLSFIPLYCYIICTALAEFFTGGRENGHGGEGGDRDGSQSLELNPPRTVSEVYYCYLYTAIKHHALRGTSNSSVSKSEVFSIVRAQLTSLGKLAYENLLRSKIMFDRADLESFGLEPREVRSTFLSQILVPVEEEKVEMFAFFHLTVQEHLAALYCAVNLSSPEHILGGLEFWCFGQPLPSAAPPLLLAPDFRSDQTRVENLQMFTRFFMGLVRARLGNQLTGMEPVPLDKEDLLSQLGVWFKTQFKGRELSNQTALNLLHCLTELHTEEVAKAVAPEIKSLNLFKMKLSVVDCAALYYVLQFSPHRLEELNLGYSNIGNRGLRRLGPILHRCESLYLRYNCLDRDAAILESAILKSGDCQVKKLFMCGNSLGSEGVRELWLALEENSTVEELYLDITGITEGGTENMVNCLSKNSTLKTLTLVGNEIGEAGKDRLRELRRLRPGLRVIGNFVDDLGLLQAYLDWVEELRADRDQMDSVRNVDALQSVLKGLRVAGAHGEGQNAQKAKELETKILQLLETPT</sequence>
<evidence type="ECO:0000259" key="9">
    <source>
        <dbReference type="PROSITE" id="PS50837"/>
    </source>
</evidence>
<keyword evidence="8" id="KW-1271">Inflammasome</keyword>
<dbReference type="PANTHER" id="PTHR45690:SF19">
    <property type="entry name" value="NACHT, LRR AND PYD DOMAINS-CONTAINING PROTEIN 3"/>
    <property type="match status" value="1"/>
</dbReference>
<evidence type="ECO:0000256" key="2">
    <source>
        <dbReference type="ARBA" id="ARBA00022490"/>
    </source>
</evidence>
<dbReference type="Pfam" id="PF17776">
    <property type="entry name" value="NLRC4_HD2"/>
    <property type="match status" value="1"/>
</dbReference>
<keyword evidence="6" id="KW-0832">Ubl conjugation</keyword>
<dbReference type="GO" id="GO:0045087">
    <property type="term" value="P:innate immune response"/>
    <property type="evidence" value="ECO:0007669"/>
    <property type="project" value="UniProtKB-KW"/>
</dbReference>
<organism evidence="10 11">
    <name type="scientific">Anguilla anguilla</name>
    <name type="common">European freshwater eel</name>
    <name type="synonym">Muraena anguilla</name>
    <dbReference type="NCBI Taxonomy" id="7936"/>
    <lineage>
        <taxon>Eukaryota</taxon>
        <taxon>Metazoa</taxon>
        <taxon>Chordata</taxon>
        <taxon>Craniata</taxon>
        <taxon>Vertebrata</taxon>
        <taxon>Euteleostomi</taxon>
        <taxon>Actinopterygii</taxon>
        <taxon>Neopterygii</taxon>
        <taxon>Teleostei</taxon>
        <taxon>Anguilliformes</taxon>
        <taxon>Anguillidae</taxon>
        <taxon>Anguilla</taxon>
    </lineage>
</organism>
<evidence type="ECO:0000313" key="10">
    <source>
        <dbReference type="EMBL" id="KAG5855981.1"/>
    </source>
</evidence>
<reference evidence="10" key="1">
    <citation type="submission" date="2021-01" db="EMBL/GenBank/DDBJ databases">
        <title>A chromosome-scale assembly of European eel, Anguilla anguilla.</title>
        <authorList>
            <person name="Henkel C."/>
            <person name="Jong-Raadsen S.A."/>
            <person name="Dufour S."/>
            <person name="Weltzien F.-A."/>
            <person name="Palstra A.P."/>
            <person name="Pelster B."/>
            <person name="Spaink H.P."/>
            <person name="Van Den Thillart G.E."/>
            <person name="Jansen H."/>
            <person name="Zahm M."/>
            <person name="Klopp C."/>
            <person name="Cedric C."/>
            <person name="Louis A."/>
            <person name="Berthelot C."/>
            <person name="Parey E."/>
            <person name="Roest Crollius H."/>
            <person name="Montfort J."/>
            <person name="Robinson-Rechavi M."/>
            <person name="Bucao C."/>
            <person name="Bouchez O."/>
            <person name="Gislard M."/>
            <person name="Lluch J."/>
            <person name="Milhes M."/>
            <person name="Lampietro C."/>
            <person name="Lopez Roques C."/>
            <person name="Donnadieu C."/>
            <person name="Braasch I."/>
            <person name="Desvignes T."/>
            <person name="Postlethwait J."/>
            <person name="Bobe J."/>
            <person name="Guiguen Y."/>
            <person name="Dirks R."/>
        </authorList>
    </citation>
    <scope>NUCLEOTIDE SEQUENCE</scope>
    <source>
        <strain evidence="10">Tag_6206</strain>
        <tissue evidence="10">Liver</tissue>
    </source>
</reference>
<proteinExistence type="predicted"/>
<evidence type="ECO:0000256" key="5">
    <source>
        <dbReference type="ARBA" id="ARBA00022840"/>
    </source>
</evidence>
<protein>
    <recommendedName>
        <fullName evidence="9">NACHT domain-containing protein</fullName>
    </recommendedName>
</protein>
<dbReference type="InterPro" id="IPR007111">
    <property type="entry name" value="NACHT_NTPase"/>
</dbReference>
<feature type="domain" description="NACHT" evidence="9">
    <location>
        <begin position="250"/>
        <end position="383"/>
    </location>
</feature>
<dbReference type="Pfam" id="PF17779">
    <property type="entry name" value="WHD_NOD2"/>
    <property type="match status" value="1"/>
</dbReference>
<dbReference type="SMART" id="SM00368">
    <property type="entry name" value="LRR_RI"/>
    <property type="match status" value="4"/>
</dbReference>
<evidence type="ECO:0000256" key="6">
    <source>
        <dbReference type="ARBA" id="ARBA00022843"/>
    </source>
</evidence>
<evidence type="ECO:0000256" key="8">
    <source>
        <dbReference type="ARBA" id="ARBA00023233"/>
    </source>
</evidence>
<keyword evidence="5" id="KW-0067">ATP-binding</keyword>
<dbReference type="InterPro" id="IPR050637">
    <property type="entry name" value="NLRP_innate_immun_reg"/>
</dbReference>
<accession>A0A9D3MY67</accession>
<dbReference type="SUPFAM" id="SSF52047">
    <property type="entry name" value="RNI-like"/>
    <property type="match status" value="1"/>
</dbReference>
<evidence type="ECO:0000256" key="7">
    <source>
        <dbReference type="ARBA" id="ARBA00023198"/>
    </source>
</evidence>
<gene>
    <name evidence="10" type="ORF">ANANG_G00002850</name>
</gene>
<dbReference type="AlphaFoldDB" id="A0A9D3MY67"/>
<dbReference type="GO" id="GO:0005524">
    <property type="term" value="F:ATP binding"/>
    <property type="evidence" value="ECO:0007669"/>
    <property type="project" value="UniProtKB-KW"/>
</dbReference>
<dbReference type="InterPro" id="IPR041267">
    <property type="entry name" value="NLRP_HD2"/>
</dbReference>
<name>A0A9D3MY67_ANGAN</name>
<dbReference type="Proteomes" id="UP001044222">
    <property type="component" value="Unassembled WGS sequence"/>
</dbReference>
<dbReference type="Pfam" id="PF05729">
    <property type="entry name" value="NACHT"/>
    <property type="match status" value="1"/>
</dbReference>
<dbReference type="Gene3D" id="3.40.50.300">
    <property type="entry name" value="P-loop containing nucleotide triphosphate hydrolases"/>
    <property type="match status" value="1"/>
</dbReference>
<keyword evidence="4" id="KW-0547">Nucleotide-binding</keyword>
<evidence type="ECO:0000256" key="1">
    <source>
        <dbReference type="ARBA" id="ARBA00004110"/>
    </source>
</evidence>